<feature type="modified residue" description="4-aspartylphosphate" evidence="2">
    <location>
        <position position="52"/>
    </location>
</feature>
<evidence type="ECO:0000313" key="4">
    <source>
        <dbReference type="EMBL" id="WCT13423.1"/>
    </source>
</evidence>
<dbReference type="Proteomes" id="UP001216139">
    <property type="component" value="Chromosome"/>
</dbReference>
<dbReference type="PANTHER" id="PTHR44591:SF18">
    <property type="entry name" value="REGULATORY PROTEIN"/>
    <property type="match status" value="1"/>
</dbReference>
<dbReference type="InterPro" id="IPR011006">
    <property type="entry name" value="CheY-like_superfamily"/>
</dbReference>
<evidence type="ECO:0000313" key="5">
    <source>
        <dbReference type="Proteomes" id="UP001216139"/>
    </source>
</evidence>
<keyword evidence="1 2" id="KW-0597">Phosphoprotein</keyword>
<dbReference type="EMBL" id="CP117167">
    <property type="protein sequence ID" value="WCT13423.1"/>
    <property type="molecule type" value="Genomic_DNA"/>
</dbReference>
<dbReference type="InterPro" id="IPR050595">
    <property type="entry name" value="Bact_response_regulator"/>
</dbReference>
<dbReference type="InterPro" id="IPR001789">
    <property type="entry name" value="Sig_transdc_resp-reg_receiver"/>
</dbReference>
<accession>A0ABY7TB42</accession>
<dbReference type="SMART" id="SM00448">
    <property type="entry name" value="REC"/>
    <property type="match status" value="1"/>
</dbReference>
<organism evidence="4 5">
    <name type="scientific">Mucilaginibacter jinjuensis</name>
    <dbReference type="NCBI Taxonomy" id="1176721"/>
    <lineage>
        <taxon>Bacteria</taxon>
        <taxon>Pseudomonadati</taxon>
        <taxon>Bacteroidota</taxon>
        <taxon>Sphingobacteriia</taxon>
        <taxon>Sphingobacteriales</taxon>
        <taxon>Sphingobacteriaceae</taxon>
        <taxon>Mucilaginibacter</taxon>
    </lineage>
</organism>
<dbReference type="Gene3D" id="3.40.50.2300">
    <property type="match status" value="1"/>
</dbReference>
<evidence type="ECO:0000256" key="2">
    <source>
        <dbReference type="PROSITE-ProRule" id="PRU00169"/>
    </source>
</evidence>
<sequence length="117" mass="12909">MAKTILIIEDDKDILDMMTYILQDEGLNVVSSTETVPVSSVQEIAPSLILLDNRLADGFGRDLCLKLKKDPATVQFPVVIVSAVHQLAHLAEESGADAYLKKPFDLEDLVAIVRRFV</sequence>
<reference evidence="4 5" key="1">
    <citation type="submission" date="2023-02" db="EMBL/GenBank/DDBJ databases">
        <title>Genome sequence of Mucilaginibacter jinjuensis strain KACC 16571.</title>
        <authorList>
            <person name="Kim S."/>
            <person name="Heo J."/>
            <person name="Kwon S.-W."/>
        </authorList>
    </citation>
    <scope>NUCLEOTIDE SEQUENCE [LARGE SCALE GENOMIC DNA]</scope>
    <source>
        <strain evidence="4 5">KACC 16571</strain>
    </source>
</reference>
<name>A0ABY7TB42_9SPHI</name>
<dbReference type="Pfam" id="PF00072">
    <property type="entry name" value="Response_reg"/>
    <property type="match status" value="1"/>
</dbReference>
<keyword evidence="5" id="KW-1185">Reference proteome</keyword>
<dbReference type="PANTHER" id="PTHR44591">
    <property type="entry name" value="STRESS RESPONSE REGULATOR PROTEIN 1"/>
    <property type="match status" value="1"/>
</dbReference>
<gene>
    <name evidence="4" type="ORF">PQO05_05680</name>
</gene>
<dbReference type="PROSITE" id="PS50110">
    <property type="entry name" value="RESPONSE_REGULATORY"/>
    <property type="match status" value="1"/>
</dbReference>
<evidence type="ECO:0000259" key="3">
    <source>
        <dbReference type="PROSITE" id="PS50110"/>
    </source>
</evidence>
<dbReference type="RefSeq" id="WP_273631713.1">
    <property type="nucleotide sequence ID" value="NZ_CP117167.1"/>
</dbReference>
<evidence type="ECO:0000256" key="1">
    <source>
        <dbReference type="ARBA" id="ARBA00022553"/>
    </source>
</evidence>
<protein>
    <submittedName>
        <fullName evidence="4">Response regulator</fullName>
    </submittedName>
</protein>
<proteinExistence type="predicted"/>
<feature type="domain" description="Response regulatory" evidence="3">
    <location>
        <begin position="4"/>
        <end position="117"/>
    </location>
</feature>
<dbReference type="SUPFAM" id="SSF52172">
    <property type="entry name" value="CheY-like"/>
    <property type="match status" value="1"/>
</dbReference>